<keyword evidence="9 13" id="KW-0315">Glutamine amidotransferase</keyword>
<feature type="binding site" evidence="13">
    <location>
        <position position="243"/>
    </location>
    <ligand>
        <name>L-glutamine</name>
        <dbReference type="ChEBI" id="CHEBI:58359"/>
    </ligand>
</feature>
<dbReference type="PRINTS" id="PR00099">
    <property type="entry name" value="CPSGATASE"/>
</dbReference>
<dbReference type="FunFam" id="3.50.30.20:FF:000001">
    <property type="entry name" value="Carbamoyl-phosphate synthase small chain"/>
    <property type="match status" value="1"/>
</dbReference>
<evidence type="ECO:0000256" key="3">
    <source>
        <dbReference type="ARBA" id="ARBA00007800"/>
    </source>
</evidence>
<comment type="similarity">
    <text evidence="3 13">Belongs to the CarA family.</text>
</comment>
<dbReference type="SUPFAM" id="SSF52021">
    <property type="entry name" value="Carbamoyl phosphate synthetase, small subunit N-terminal domain"/>
    <property type="match status" value="1"/>
</dbReference>
<comment type="pathway">
    <text evidence="1 13">Pyrimidine metabolism; UMP biosynthesis via de novo pathway; (S)-dihydroorotate from bicarbonate: step 1/3.</text>
</comment>
<comment type="pathway">
    <text evidence="2 13">Amino-acid biosynthesis; L-arginine biosynthesis; carbamoyl phosphate from bicarbonate: step 1/1.</text>
</comment>
<dbReference type="SUPFAM" id="SSF52317">
    <property type="entry name" value="Class I glutamine amidotransferase-like"/>
    <property type="match status" value="1"/>
</dbReference>
<dbReference type="GO" id="GO:0006526">
    <property type="term" value="P:L-arginine biosynthetic process"/>
    <property type="evidence" value="ECO:0007669"/>
    <property type="project" value="UniProtKB-UniRule"/>
</dbReference>
<dbReference type="EC" id="6.3.5.5" evidence="13"/>
<dbReference type="NCBIfam" id="TIGR01368">
    <property type="entry name" value="CPSaseIIsmall"/>
    <property type="match status" value="1"/>
</dbReference>
<evidence type="ECO:0000256" key="2">
    <source>
        <dbReference type="ARBA" id="ARBA00005077"/>
    </source>
</evidence>
<dbReference type="PRINTS" id="PR00096">
    <property type="entry name" value="GATASE"/>
</dbReference>
<feature type="binding site" evidence="13">
    <location>
        <position position="270"/>
    </location>
    <ligand>
        <name>L-glutamine</name>
        <dbReference type="ChEBI" id="CHEBI:58359"/>
    </ligand>
</feature>
<feature type="region of interest" description="CPSase" evidence="13">
    <location>
        <begin position="1"/>
        <end position="192"/>
    </location>
</feature>
<dbReference type="NCBIfam" id="NF009475">
    <property type="entry name" value="PRK12838.1"/>
    <property type="match status" value="1"/>
</dbReference>
<evidence type="ECO:0000256" key="12">
    <source>
        <dbReference type="ARBA" id="ARBA00049285"/>
    </source>
</evidence>
<comment type="catalytic activity">
    <reaction evidence="12 13">
        <text>L-glutamine + H2O = L-glutamate + NH4(+)</text>
        <dbReference type="Rhea" id="RHEA:15889"/>
        <dbReference type="ChEBI" id="CHEBI:15377"/>
        <dbReference type="ChEBI" id="CHEBI:28938"/>
        <dbReference type="ChEBI" id="CHEBI:29985"/>
        <dbReference type="ChEBI" id="CHEBI:58359"/>
    </reaction>
</comment>
<sequence length="378" mass="40811">MTKPAILALADGSIFRGEAIGADGQTVGEVVFNTAMTGYQEILTDPSYAQQIVTLTYPHIGNTGTTPEDVESDRVWSAGLVIRDLPLVASNWRNTMSLSDYLKANNVVAIAGIDTRRLTRILREKGSQNGCIMVGDNISEEAAIAAAQGFPGLKGMDLAKVVSVKEKYEWRSTVWDLKTDSHATIDASELPYHVVAYDYGVKYNILRMLVERGCRVTVVPAQTPASDVLALQPDGVFLSNGPGDPEPCDYAIQAIKDVLETEIPVFGICLGHQLLALASGAKTLKMGHGHHGANHPVQDLDTGVVMITSQNHGFAVDEATLPSNVRAIHKSLFDGSLQGIERTDKSAFSFQGHPEASPGPNDVAPLFDRFINEMAKRR</sequence>
<evidence type="ECO:0000256" key="13">
    <source>
        <dbReference type="HAMAP-Rule" id="MF_01209"/>
    </source>
</evidence>
<feature type="active site" evidence="13">
    <location>
        <position position="355"/>
    </location>
</feature>
<feature type="binding site" evidence="13">
    <location>
        <position position="47"/>
    </location>
    <ligand>
        <name>L-glutamine</name>
        <dbReference type="ChEBI" id="CHEBI:58359"/>
    </ligand>
</feature>
<feature type="binding site" evidence="13">
    <location>
        <position position="311"/>
    </location>
    <ligand>
        <name>L-glutamine</name>
        <dbReference type="ChEBI" id="CHEBI:58359"/>
    </ligand>
</feature>
<feature type="binding site" evidence="13">
    <location>
        <position position="314"/>
    </location>
    <ligand>
        <name>L-glutamine</name>
        <dbReference type="ChEBI" id="CHEBI:58359"/>
    </ligand>
</feature>
<feature type="binding site" evidence="13">
    <location>
        <position position="313"/>
    </location>
    <ligand>
        <name>L-glutamine</name>
        <dbReference type="ChEBI" id="CHEBI:58359"/>
    </ligand>
</feature>
<feature type="binding site" evidence="13">
    <location>
        <position position="241"/>
    </location>
    <ligand>
        <name>L-glutamine</name>
        <dbReference type="ChEBI" id="CHEBI:58359"/>
    </ligand>
</feature>
<dbReference type="GO" id="GO:0004088">
    <property type="term" value="F:carbamoyl-phosphate synthase (glutamine-hydrolyzing) activity"/>
    <property type="evidence" value="ECO:0007669"/>
    <property type="project" value="UniProtKB-UniRule"/>
</dbReference>
<dbReference type="Gene3D" id="3.50.30.20">
    <property type="entry name" value="Carbamoyl-phosphate synthase small subunit, N-terminal domain"/>
    <property type="match status" value="1"/>
</dbReference>
<dbReference type="InterPro" id="IPR017926">
    <property type="entry name" value="GATASE"/>
</dbReference>
<evidence type="ECO:0000256" key="10">
    <source>
        <dbReference type="ARBA" id="ARBA00022975"/>
    </source>
</evidence>
<evidence type="ECO:0000313" key="19">
    <source>
        <dbReference type="Proteomes" id="UP000563268"/>
    </source>
</evidence>
<evidence type="ECO:0000259" key="14">
    <source>
        <dbReference type="SMART" id="SM01097"/>
    </source>
</evidence>
<evidence type="ECO:0000256" key="4">
    <source>
        <dbReference type="ARBA" id="ARBA00022571"/>
    </source>
</evidence>
<comment type="function">
    <text evidence="13">Small subunit of the glutamine-dependent carbamoyl phosphate synthetase (CPSase). CPSase catalyzes the formation of carbamoyl phosphate from the ammonia moiety of glutamine, carbonate, and phosphate donated by ATP, constituting the first step of 2 biosynthetic pathways, one leading to arginine and/or urea and the other to pyrimidine nucleotides. The small subunit (glutamine amidotransferase) binds and cleaves glutamine to supply the large subunit with the substrate ammonia.</text>
</comment>
<evidence type="ECO:0000313" key="16">
    <source>
        <dbReference type="EMBL" id="NWE07990.1"/>
    </source>
</evidence>
<keyword evidence="5 13" id="KW-0436">Ligase</keyword>
<dbReference type="UniPathway" id="UPA00068">
    <property type="reaction ID" value="UER00171"/>
</dbReference>
<dbReference type="PANTHER" id="PTHR43418">
    <property type="entry name" value="MULTIFUNCTIONAL TRYPTOPHAN BIOSYNTHESIS PROTEIN-RELATED"/>
    <property type="match status" value="1"/>
</dbReference>
<feature type="active site" evidence="13">
    <location>
        <position position="353"/>
    </location>
</feature>
<feature type="domain" description="Carbamoyl-phosphate synthase small subunit N-terminal" evidence="14">
    <location>
        <begin position="3"/>
        <end position="133"/>
    </location>
</feature>
<comment type="caution">
    <text evidence="16">The sequence shown here is derived from an EMBL/GenBank/DDBJ whole genome shotgun (WGS) entry which is preliminary data.</text>
</comment>
<dbReference type="Pfam" id="PF00988">
    <property type="entry name" value="CPSase_sm_chain"/>
    <property type="match status" value="1"/>
</dbReference>
<dbReference type="FunFam" id="3.40.50.880:FF:000011">
    <property type="entry name" value="Carbamoyl-phosphate synthase small chain"/>
    <property type="match status" value="1"/>
</dbReference>
<keyword evidence="7 13" id="KW-0547">Nucleotide-binding</keyword>
<dbReference type="SMART" id="SM01097">
    <property type="entry name" value="CPSase_sm_chain"/>
    <property type="match status" value="1"/>
</dbReference>
<dbReference type="Pfam" id="PF00117">
    <property type="entry name" value="GATase"/>
    <property type="match status" value="1"/>
</dbReference>
<keyword evidence="8 13" id="KW-0067">ATP-binding</keyword>
<dbReference type="AlphaFoldDB" id="A0A7Y8E4R9"/>
<evidence type="ECO:0000313" key="20">
    <source>
        <dbReference type="Proteomes" id="UP000590218"/>
    </source>
</evidence>
<dbReference type="CDD" id="cd01744">
    <property type="entry name" value="GATase1_CPSase"/>
    <property type="match status" value="1"/>
</dbReference>
<evidence type="ECO:0000256" key="5">
    <source>
        <dbReference type="ARBA" id="ARBA00022598"/>
    </source>
</evidence>
<dbReference type="UniPathway" id="UPA00070">
    <property type="reaction ID" value="UER00115"/>
</dbReference>
<accession>A0A7Y8E4R9</accession>
<dbReference type="Proteomes" id="UP000590218">
    <property type="component" value="Unassembled WGS sequence"/>
</dbReference>
<dbReference type="EMBL" id="JACAOZ010000012">
    <property type="protein sequence ID" value="NVZ57770.1"/>
    <property type="molecule type" value="Genomic_DNA"/>
</dbReference>
<dbReference type="GO" id="GO:0005524">
    <property type="term" value="F:ATP binding"/>
    <property type="evidence" value="ECO:0007669"/>
    <property type="project" value="UniProtKB-UniRule"/>
</dbReference>
<organism evidence="16 19">
    <name type="scientific">Pseudomonas edaphica</name>
    <dbReference type="NCBI Taxonomy" id="2006980"/>
    <lineage>
        <taxon>Bacteria</taxon>
        <taxon>Pseudomonadati</taxon>
        <taxon>Pseudomonadota</taxon>
        <taxon>Gammaproteobacteria</taxon>
        <taxon>Pseudomonadales</taxon>
        <taxon>Pseudomonadaceae</taxon>
        <taxon>Pseudomonas</taxon>
    </lineage>
</organism>
<comment type="catalytic activity">
    <reaction evidence="11 13">
        <text>hydrogencarbonate + L-glutamine + 2 ATP + H2O = carbamoyl phosphate + L-glutamate + 2 ADP + phosphate + 2 H(+)</text>
        <dbReference type="Rhea" id="RHEA:18633"/>
        <dbReference type="ChEBI" id="CHEBI:15377"/>
        <dbReference type="ChEBI" id="CHEBI:15378"/>
        <dbReference type="ChEBI" id="CHEBI:17544"/>
        <dbReference type="ChEBI" id="CHEBI:29985"/>
        <dbReference type="ChEBI" id="CHEBI:30616"/>
        <dbReference type="ChEBI" id="CHEBI:43474"/>
        <dbReference type="ChEBI" id="CHEBI:58228"/>
        <dbReference type="ChEBI" id="CHEBI:58359"/>
        <dbReference type="ChEBI" id="CHEBI:456216"/>
        <dbReference type="EC" id="6.3.5.5"/>
    </reaction>
</comment>
<dbReference type="GO" id="GO:0044205">
    <property type="term" value="P:'de novo' UMP biosynthetic process"/>
    <property type="evidence" value="ECO:0007669"/>
    <property type="project" value="UniProtKB-UniRule"/>
</dbReference>
<dbReference type="PROSITE" id="PS51273">
    <property type="entry name" value="GATASE_TYPE_1"/>
    <property type="match status" value="1"/>
</dbReference>
<keyword evidence="10 13" id="KW-0665">Pyrimidine biosynthesis</keyword>
<name>A0A7Y8E4R9_9PSED</name>
<feature type="active site" description="Nucleophile" evidence="13">
    <location>
        <position position="269"/>
    </location>
</feature>
<dbReference type="InterPro" id="IPR036480">
    <property type="entry name" value="CarbP_synth_ssu_N_sf"/>
</dbReference>
<evidence type="ECO:0000313" key="17">
    <source>
        <dbReference type="EMBL" id="NWE80580.1"/>
    </source>
</evidence>
<dbReference type="Proteomes" id="UP000563268">
    <property type="component" value="Unassembled WGS sequence"/>
</dbReference>
<evidence type="ECO:0000256" key="6">
    <source>
        <dbReference type="ARBA" id="ARBA00022605"/>
    </source>
</evidence>
<evidence type="ECO:0000256" key="8">
    <source>
        <dbReference type="ARBA" id="ARBA00022840"/>
    </source>
</evidence>
<dbReference type="InterPro" id="IPR006274">
    <property type="entry name" value="CarbamoylP_synth_ssu"/>
</dbReference>
<keyword evidence="6 13" id="KW-0028">Amino-acid biosynthesis</keyword>
<dbReference type="Proteomes" id="UP000560470">
    <property type="component" value="Unassembled WGS sequence"/>
</dbReference>
<dbReference type="HAMAP" id="MF_01209">
    <property type="entry name" value="CPSase_S_chain"/>
    <property type="match status" value="1"/>
</dbReference>
<dbReference type="EMBL" id="JACARL010000007">
    <property type="protein sequence ID" value="NWE80580.1"/>
    <property type="molecule type" value="Genomic_DNA"/>
</dbReference>
<proteinExistence type="inferred from homology"/>
<dbReference type="InterPro" id="IPR050472">
    <property type="entry name" value="Anth_synth/Amidotransfase"/>
</dbReference>
<dbReference type="RefSeq" id="WP_017139260.1">
    <property type="nucleotide sequence ID" value="NZ_JACAOZ010000012.1"/>
</dbReference>
<dbReference type="EMBL" id="JACARM010000026">
    <property type="protein sequence ID" value="NWE07990.1"/>
    <property type="molecule type" value="Genomic_DNA"/>
</dbReference>
<dbReference type="InterPro" id="IPR035686">
    <property type="entry name" value="CPSase_GATase1"/>
</dbReference>
<keyword evidence="4 13" id="KW-0055">Arginine biosynthesis</keyword>
<gene>
    <name evidence="13 16" type="primary">carA</name>
    <name evidence="16" type="ORF">HX788_12905</name>
    <name evidence="17" type="ORF">HX795_00530</name>
    <name evidence="15" type="ORF">HX797_16000</name>
</gene>
<evidence type="ECO:0000256" key="7">
    <source>
        <dbReference type="ARBA" id="ARBA00022741"/>
    </source>
</evidence>
<protein>
    <recommendedName>
        <fullName evidence="13">Carbamoyl phosphate synthase small chain</fullName>
        <ecNumber evidence="13">6.3.5.5</ecNumber>
    </recommendedName>
    <alternativeName>
        <fullName evidence="13">Carbamoyl phosphate synthetase glutamine chain</fullName>
    </alternativeName>
</protein>
<dbReference type="InterPro" id="IPR029062">
    <property type="entry name" value="Class_I_gatase-like"/>
</dbReference>
<dbReference type="GO" id="GO:0006207">
    <property type="term" value="P:'de novo' pyrimidine nucleobase biosynthetic process"/>
    <property type="evidence" value="ECO:0007669"/>
    <property type="project" value="InterPro"/>
</dbReference>
<dbReference type="InterPro" id="IPR002474">
    <property type="entry name" value="CarbamoylP_synth_ssu_N"/>
</dbReference>
<evidence type="ECO:0000313" key="18">
    <source>
        <dbReference type="Proteomes" id="UP000560470"/>
    </source>
</evidence>
<evidence type="ECO:0000256" key="9">
    <source>
        <dbReference type="ARBA" id="ARBA00022962"/>
    </source>
</evidence>
<evidence type="ECO:0000256" key="1">
    <source>
        <dbReference type="ARBA" id="ARBA00004812"/>
    </source>
</evidence>
<feature type="binding site" evidence="13">
    <location>
        <position position="273"/>
    </location>
    <ligand>
        <name>L-glutamine</name>
        <dbReference type="ChEBI" id="CHEBI:58359"/>
    </ligand>
</feature>
<evidence type="ECO:0000256" key="11">
    <source>
        <dbReference type="ARBA" id="ARBA00048816"/>
    </source>
</evidence>
<dbReference type="PANTHER" id="PTHR43418:SF7">
    <property type="entry name" value="CARBAMOYL-PHOSPHATE SYNTHASE SMALL CHAIN"/>
    <property type="match status" value="1"/>
</dbReference>
<dbReference type="GO" id="GO:0006541">
    <property type="term" value="P:glutamine metabolic process"/>
    <property type="evidence" value="ECO:0007669"/>
    <property type="project" value="InterPro"/>
</dbReference>
<comment type="subunit">
    <text evidence="13">Composed of two chains; the small (or glutamine) chain promotes the hydrolysis of glutamine to ammonia, which is used by the large (or ammonia) chain to synthesize carbamoyl phosphate. Tetramer of heterodimers (alpha,beta)4.</text>
</comment>
<reference evidence="18 19" key="1">
    <citation type="submission" date="2020-04" db="EMBL/GenBank/DDBJ databases">
        <title>Molecular characterization of pseudomonads from Agaricus bisporus reveal novel blotch 2 pathogens in Western Europe.</title>
        <authorList>
            <person name="Taparia T."/>
            <person name="Krijger M."/>
            <person name="Haynes E."/>
            <person name="Elpinstone J.G."/>
            <person name="Noble R."/>
            <person name="Van Der Wolf J."/>
        </authorList>
    </citation>
    <scope>NUCLEOTIDE SEQUENCE [LARGE SCALE GENOMIC DNA]</scope>
    <source>
        <strain evidence="15 18">B7002</strain>
        <strain evidence="17 20">K6002</strain>
        <strain evidence="16 19">K7002</strain>
    </source>
</reference>
<dbReference type="Gene3D" id="3.40.50.880">
    <property type="match status" value="1"/>
</dbReference>
<evidence type="ECO:0000313" key="15">
    <source>
        <dbReference type="EMBL" id="NVZ57770.1"/>
    </source>
</evidence>